<comment type="caution">
    <text evidence="3">The sequence shown here is derived from an EMBL/GenBank/DDBJ whole genome shotgun (WGS) entry which is preliminary data.</text>
</comment>
<accession>A0ABP8P4F5</accession>
<dbReference type="EMBL" id="BAABFB010000043">
    <property type="protein sequence ID" value="GAA4479882.1"/>
    <property type="molecule type" value="Genomic_DNA"/>
</dbReference>
<evidence type="ECO:0000256" key="1">
    <source>
        <dbReference type="SAM" id="MobiDB-lite"/>
    </source>
</evidence>
<keyword evidence="2" id="KW-0472">Membrane</keyword>
<dbReference type="RefSeq" id="WP_345345377.1">
    <property type="nucleotide sequence ID" value="NZ_BAABFB010000043.1"/>
</dbReference>
<feature type="region of interest" description="Disordered" evidence="1">
    <location>
        <begin position="32"/>
        <end position="54"/>
    </location>
</feature>
<sequence length="54" mass="5831">MPQWIVIALVAWIAVSIVTALVLGAAIRLRDTHESPRDANTESDSAEATRSDDP</sequence>
<name>A0ABP8P4F5_9NOCA</name>
<evidence type="ECO:0000313" key="4">
    <source>
        <dbReference type="Proteomes" id="UP001501183"/>
    </source>
</evidence>
<organism evidence="3 4">
    <name type="scientific">Rhodococcus olei</name>
    <dbReference type="NCBI Taxonomy" id="2161675"/>
    <lineage>
        <taxon>Bacteria</taxon>
        <taxon>Bacillati</taxon>
        <taxon>Actinomycetota</taxon>
        <taxon>Actinomycetes</taxon>
        <taxon>Mycobacteriales</taxon>
        <taxon>Nocardiaceae</taxon>
        <taxon>Rhodococcus</taxon>
    </lineage>
</organism>
<dbReference type="Proteomes" id="UP001501183">
    <property type="component" value="Unassembled WGS sequence"/>
</dbReference>
<evidence type="ECO:0000256" key="2">
    <source>
        <dbReference type="SAM" id="Phobius"/>
    </source>
</evidence>
<feature type="transmembrane region" description="Helical" evidence="2">
    <location>
        <begin position="6"/>
        <end position="27"/>
    </location>
</feature>
<keyword evidence="2" id="KW-0812">Transmembrane</keyword>
<protein>
    <recommendedName>
        <fullName evidence="5">Methionine/alanine importer small subunit</fullName>
    </recommendedName>
</protein>
<reference evidence="4" key="1">
    <citation type="journal article" date="2019" name="Int. J. Syst. Evol. Microbiol.">
        <title>The Global Catalogue of Microorganisms (GCM) 10K type strain sequencing project: providing services to taxonomists for standard genome sequencing and annotation.</title>
        <authorList>
            <consortium name="The Broad Institute Genomics Platform"/>
            <consortium name="The Broad Institute Genome Sequencing Center for Infectious Disease"/>
            <person name="Wu L."/>
            <person name="Ma J."/>
        </authorList>
    </citation>
    <scope>NUCLEOTIDE SEQUENCE [LARGE SCALE GENOMIC DNA]</scope>
    <source>
        <strain evidence="4">JCM 32206</strain>
    </source>
</reference>
<keyword evidence="2" id="KW-1133">Transmembrane helix</keyword>
<proteinExistence type="predicted"/>
<gene>
    <name evidence="3" type="ORF">GCM10023094_25600</name>
</gene>
<keyword evidence="4" id="KW-1185">Reference proteome</keyword>
<evidence type="ECO:0000313" key="3">
    <source>
        <dbReference type="EMBL" id="GAA4479882.1"/>
    </source>
</evidence>
<evidence type="ECO:0008006" key="5">
    <source>
        <dbReference type="Google" id="ProtNLM"/>
    </source>
</evidence>